<dbReference type="GO" id="GO:0004252">
    <property type="term" value="F:serine-type endopeptidase activity"/>
    <property type="evidence" value="ECO:0007669"/>
    <property type="project" value="UniProtKB-UniRule"/>
</dbReference>
<evidence type="ECO:0000256" key="10">
    <source>
        <dbReference type="RuleBase" id="RU363034"/>
    </source>
</evidence>
<evidence type="ECO:0000256" key="5">
    <source>
        <dbReference type="ARBA" id="ARBA00022820"/>
    </source>
</evidence>
<dbReference type="FunFam" id="2.40.10.10:FF:000120">
    <property type="entry name" value="Putative serine protease"/>
    <property type="match status" value="1"/>
</dbReference>
<dbReference type="GO" id="GO:0042381">
    <property type="term" value="P:hemolymph coagulation"/>
    <property type="evidence" value="ECO:0007669"/>
    <property type="project" value="UniProtKB-KW"/>
</dbReference>
<evidence type="ECO:0000256" key="4">
    <source>
        <dbReference type="ARBA" id="ARBA00022801"/>
    </source>
</evidence>
<evidence type="ECO:0000256" key="9">
    <source>
        <dbReference type="ARBA" id="ARBA00052079"/>
    </source>
</evidence>
<evidence type="ECO:0000256" key="1">
    <source>
        <dbReference type="ARBA" id="ARBA00022659"/>
    </source>
</evidence>
<keyword evidence="1" id="KW-0768">Sushi</keyword>
<evidence type="ECO:0000256" key="3">
    <source>
        <dbReference type="ARBA" id="ARBA00022729"/>
    </source>
</evidence>
<dbReference type="PROSITE" id="PS00135">
    <property type="entry name" value="TRYPSIN_SER"/>
    <property type="match status" value="1"/>
</dbReference>
<dbReference type="InterPro" id="IPR022700">
    <property type="entry name" value="CLIP"/>
</dbReference>
<proteinExistence type="inferred from homology"/>
<dbReference type="Pfam" id="PF00089">
    <property type="entry name" value="Trypsin"/>
    <property type="match status" value="1"/>
</dbReference>
<dbReference type="Pfam" id="PF12032">
    <property type="entry name" value="CLIP"/>
    <property type="match status" value="1"/>
</dbReference>
<comment type="subcellular location">
    <subcellularLocation>
        <location evidence="11">Secreted</location>
    </subcellularLocation>
</comment>
<keyword evidence="11" id="KW-0964">Secreted</keyword>
<dbReference type="PANTHER" id="PTHR24252">
    <property type="entry name" value="ACROSIN-RELATED"/>
    <property type="match status" value="1"/>
</dbReference>
<evidence type="ECO:0000256" key="8">
    <source>
        <dbReference type="ARBA" id="ARBA00024195"/>
    </source>
</evidence>
<comment type="catalytic activity">
    <reaction evidence="9">
        <text>Selective cleavage of 103-Arg-|-Ser-104 and 124-Ile-|-Ile-125 bonds in Limulus clotting factor B to form activated factor B. Cleavage of -Pro-Arg-|-Xaa- bonds in synthetic substrates.</text>
        <dbReference type="EC" id="3.4.21.84"/>
    </reaction>
</comment>
<keyword evidence="14" id="KW-1185">Reference proteome</keyword>
<dbReference type="EMBL" id="JABFTP020000103">
    <property type="protein sequence ID" value="KAL3276737.1"/>
    <property type="molecule type" value="Genomic_DNA"/>
</dbReference>
<dbReference type="SUPFAM" id="SSF50494">
    <property type="entry name" value="Trypsin-like serine proteases"/>
    <property type="match status" value="1"/>
</dbReference>
<keyword evidence="2 10" id="KW-0645">Protease</keyword>
<dbReference type="AlphaFoldDB" id="A0ABD2NDM3"/>
<sequence length="448" mass="50592">MNVIVTYIILYILFFIDYNIVKAKEFHDGILRSSNKQETNESTVHLTEGTNVSQQDQNNSNGFHIIGGKKYFIQKFTPIKLRHNERTNGGIRKHNNGNYTTCETPNKDSGNCTHLNDCPILHRVQNRKENKQFLSNSICSQKGLTKYCCGKYENYRHLLPKRPLPKSCGYDSLNPIKKGRIFGGTETKLGEFPWLARILHTNSDGEQSVGCEGFLIHKRFILTAAHCVKSPRMALIGNITEIQLGEHNTQTEKDCNGLKCADPLQTMKVKSVISHPEYRHNSRDHHYDIALIYLKGEVKFSDYVQPICLSEKSTIPEAYWISGWGKTENGTYSNVKMKVSIPPFDITACNVLYARLRATVGQSQICAGGEANKDSCVGDSGGPLMFHNNESRWFAVGLVSYGINCGTEGWPGVYTSIPFYYNWIVDQISELRLPISLKHPVNSKDLKI</sequence>
<dbReference type="SMART" id="SM00020">
    <property type="entry name" value="Tryp_SPc"/>
    <property type="match status" value="1"/>
</dbReference>
<evidence type="ECO:0000313" key="14">
    <source>
        <dbReference type="Proteomes" id="UP001516400"/>
    </source>
</evidence>
<dbReference type="PRINTS" id="PR00722">
    <property type="entry name" value="CHYMOTRYPSIN"/>
</dbReference>
<keyword evidence="7" id="KW-1015">Disulfide bond</keyword>
<dbReference type="PANTHER" id="PTHR24252:SF7">
    <property type="entry name" value="HYALIN"/>
    <property type="match status" value="1"/>
</dbReference>
<name>A0ABD2NDM3_9CUCU</name>
<dbReference type="Gene3D" id="3.30.1640.30">
    <property type="match status" value="1"/>
</dbReference>
<keyword evidence="6 10" id="KW-0720">Serine protease</keyword>
<dbReference type="InterPro" id="IPR009003">
    <property type="entry name" value="Peptidase_S1_PA"/>
</dbReference>
<reference evidence="13 14" key="1">
    <citation type="journal article" date="2021" name="BMC Biol.">
        <title>Horizontally acquired antibacterial genes associated with adaptive radiation of ladybird beetles.</title>
        <authorList>
            <person name="Li H.S."/>
            <person name="Tang X.F."/>
            <person name="Huang Y.H."/>
            <person name="Xu Z.Y."/>
            <person name="Chen M.L."/>
            <person name="Du X.Y."/>
            <person name="Qiu B.Y."/>
            <person name="Chen P.T."/>
            <person name="Zhang W."/>
            <person name="Slipinski A."/>
            <person name="Escalona H.E."/>
            <person name="Waterhouse R.M."/>
            <person name="Zwick A."/>
            <person name="Pang H."/>
        </authorList>
    </citation>
    <scope>NUCLEOTIDE SEQUENCE [LARGE SCALE GENOMIC DNA]</scope>
    <source>
        <strain evidence="13">SYSU2018</strain>
    </source>
</reference>
<dbReference type="InterPro" id="IPR033116">
    <property type="entry name" value="TRYPSIN_SER"/>
</dbReference>
<protein>
    <recommendedName>
        <fullName evidence="11">CLIP domain-containing serine protease</fullName>
        <ecNumber evidence="10">3.4.21.-</ecNumber>
    </recommendedName>
</protein>
<dbReference type="InterPro" id="IPR001314">
    <property type="entry name" value="Peptidase_S1A"/>
</dbReference>
<dbReference type="InterPro" id="IPR038565">
    <property type="entry name" value="CLIP_sf"/>
</dbReference>
<evidence type="ECO:0000256" key="2">
    <source>
        <dbReference type="ARBA" id="ARBA00022670"/>
    </source>
</evidence>
<dbReference type="GO" id="GO:0006508">
    <property type="term" value="P:proteolysis"/>
    <property type="evidence" value="ECO:0007669"/>
    <property type="project" value="UniProtKB-KW"/>
</dbReference>
<evidence type="ECO:0000256" key="11">
    <source>
        <dbReference type="RuleBase" id="RU366078"/>
    </source>
</evidence>
<gene>
    <name evidence="13" type="ORF">HHI36_012107</name>
</gene>
<accession>A0ABD2NDM3</accession>
<dbReference type="PROSITE" id="PS00134">
    <property type="entry name" value="TRYPSIN_HIS"/>
    <property type="match status" value="1"/>
</dbReference>
<evidence type="ECO:0000259" key="12">
    <source>
        <dbReference type="PROSITE" id="PS50240"/>
    </source>
</evidence>
<comment type="similarity">
    <text evidence="8 11">Belongs to the peptidase S1 family. CLIP subfamily.</text>
</comment>
<dbReference type="Proteomes" id="UP001516400">
    <property type="component" value="Unassembled WGS sequence"/>
</dbReference>
<keyword evidence="5" id="KW-0353">Hemolymph clotting</keyword>
<keyword evidence="4 10" id="KW-0378">Hydrolase</keyword>
<organism evidence="13 14">
    <name type="scientific">Cryptolaemus montrouzieri</name>
    <dbReference type="NCBI Taxonomy" id="559131"/>
    <lineage>
        <taxon>Eukaryota</taxon>
        <taxon>Metazoa</taxon>
        <taxon>Ecdysozoa</taxon>
        <taxon>Arthropoda</taxon>
        <taxon>Hexapoda</taxon>
        <taxon>Insecta</taxon>
        <taxon>Pterygota</taxon>
        <taxon>Neoptera</taxon>
        <taxon>Endopterygota</taxon>
        <taxon>Coleoptera</taxon>
        <taxon>Polyphaga</taxon>
        <taxon>Cucujiformia</taxon>
        <taxon>Coccinelloidea</taxon>
        <taxon>Coccinellidae</taxon>
        <taxon>Scymninae</taxon>
        <taxon>Scymnini</taxon>
        <taxon>Cryptolaemus</taxon>
    </lineage>
</organism>
<dbReference type="CDD" id="cd00190">
    <property type="entry name" value="Tryp_SPc"/>
    <property type="match status" value="1"/>
</dbReference>
<dbReference type="InterPro" id="IPR001254">
    <property type="entry name" value="Trypsin_dom"/>
</dbReference>
<evidence type="ECO:0000256" key="7">
    <source>
        <dbReference type="ARBA" id="ARBA00023157"/>
    </source>
</evidence>
<keyword evidence="3" id="KW-0732">Signal</keyword>
<feature type="domain" description="Peptidase S1" evidence="12">
    <location>
        <begin position="181"/>
        <end position="429"/>
    </location>
</feature>
<dbReference type="InterPro" id="IPR043504">
    <property type="entry name" value="Peptidase_S1_PA_chymotrypsin"/>
</dbReference>
<comment type="caution">
    <text evidence="13">The sequence shown here is derived from an EMBL/GenBank/DDBJ whole genome shotgun (WGS) entry which is preliminary data.</text>
</comment>
<dbReference type="SMART" id="SM00680">
    <property type="entry name" value="CLIP"/>
    <property type="match status" value="1"/>
</dbReference>
<dbReference type="EC" id="3.4.21.-" evidence="10"/>
<evidence type="ECO:0000313" key="13">
    <source>
        <dbReference type="EMBL" id="KAL3276737.1"/>
    </source>
</evidence>
<dbReference type="PROSITE" id="PS50240">
    <property type="entry name" value="TRYPSIN_DOM"/>
    <property type="match status" value="1"/>
</dbReference>
<dbReference type="Gene3D" id="2.40.10.10">
    <property type="entry name" value="Trypsin-like serine proteases"/>
    <property type="match status" value="2"/>
</dbReference>
<evidence type="ECO:0000256" key="6">
    <source>
        <dbReference type="ARBA" id="ARBA00022825"/>
    </source>
</evidence>
<dbReference type="GO" id="GO:0005576">
    <property type="term" value="C:extracellular region"/>
    <property type="evidence" value="ECO:0007669"/>
    <property type="project" value="UniProtKB-SubCell"/>
</dbReference>
<dbReference type="InterPro" id="IPR018114">
    <property type="entry name" value="TRYPSIN_HIS"/>
</dbReference>
<comment type="domain">
    <text evidence="11">The clip domain consists of 35-55 residues which are 'knitted' together usually by 3 conserved disulfide bonds forming a clip-like compact structure.</text>
</comment>